<organism evidence="2 3">
    <name type="scientific">Zwartia hollandica</name>
    <dbReference type="NCBI Taxonomy" id="324606"/>
    <lineage>
        <taxon>Bacteria</taxon>
        <taxon>Pseudomonadati</taxon>
        <taxon>Pseudomonadota</taxon>
        <taxon>Betaproteobacteria</taxon>
        <taxon>Burkholderiales</taxon>
        <taxon>Alcaligenaceae</taxon>
        <taxon>Zwartia</taxon>
    </lineage>
</organism>
<evidence type="ECO:0000256" key="1">
    <source>
        <dbReference type="SAM" id="Coils"/>
    </source>
</evidence>
<evidence type="ECO:0000313" key="3">
    <source>
        <dbReference type="Proteomes" id="UP000739565"/>
    </source>
</evidence>
<gene>
    <name evidence="2" type="ORF">KZZ10_07225</name>
</gene>
<protein>
    <submittedName>
        <fullName evidence="2">Uncharacterized protein</fullName>
    </submittedName>
</protein>
<dbReference type="Proteomes" id="UP000739565">
    <property type="component" value="Unassembled WGS sequence"/>
</dbReference>
<sequence length="225" mass="24711">MLLIAAGAAAGIFFTQRPSAEDVVLHLRTERLAQATIRGELETQIREAQIRNEHLRNELTIERSARAQLEKNLAQLQVELGRSKDHLAFYEQLLPPGPQGSVALRAVELERNGANLNYRVLLMRSGKPGERVNARLQFVAAGMLGDKETEISLLPRQAVPDPNAVSTGATPGVTPELTDSLKLSFEQFQRSQGVLAVPSDMKVTFVTVQVLDGDIVLASRRVDLQ</sequence>
<dbReference type="EMBL" id="JAHXRI010000006">
    <property type="protein sequence ID" value="MBZ1350435.1"/>
    <property type="molecule type" value="Genomic_DNA"/>
</dbReference>
<reference evidence="2" key="1">
    <citation type="submission" date="2021-07" db="EMBL/GenBank/DDBJ databases">
        <title>New genus and species of the family Alcaligenaceae.</title>
        <authorList>
            <person name="Hahn M.W."/>
        </authorList>
    </citation>
    <scope>NUCLEOTIDE SEQUENCE</scope>
    <source>
        <strain evidence="2">LF4-65</strain>
    </source>
</reference>
<name>A0A953T2J0_9BURK</name>
<proteinExistence type="predicted"/>
<evidence type="ECO:0000313" key="2">
    <source>
        <dbReference type="EMBL" id="MBZ1350435.1"/>
    </source>
</evidence>
<keyword evidence="3" id="KW-1185">Reference proteome</keyword>
<comment type="caution">
    <text evidence="2">The sequence shown here is derived from an EMBL/GenBank/DDBJ whole genome shotgun (WGS) entry which is preliminary data.</text>
</comment>
<feature type="coiled-coil region" evidence="1">
    <location>
        <begin position="38"/>
        <end position="86"/>
    </location>
</feature>
<dbReference type="InterPro" id="IPR046703">
    <property type="entry name" value="DUF6776"/>
</dbReference>
<dbReference type="Pfam" id="PF20567">
    <property type="entry name" value="DUF6776"/>
    <property type="match status" value="1"/>
</dbReference>
<accession>A0A953T2J0</accession>
<dbReference type="AlphaFoldDB" id="A0A953T2J0"/>
<keyword evidence="1" id="KW-0175">Coiled coil</keyword>
<dbReference type="RefSeq" id="WP_259660810.1">
    <property type="nucleotide sequence ID" value="NZ_JAHXRI010000006.1"/>
</dbReference>